<sequence>MGLQAEWIQYGQGQSGYLVRPEGEELQAPGVVVLQEIWGVDAHIRDVTARLAGAGYVALAPDLYADGGVRPAELEEPRLEAAKRFLNGLPQSAWRDAAARTEALTALPERQRAEVETTVGSLFDLGGLRAEFADKAAAAAAYLREVQPQSSGCGVAALGFCLGGALSAGLAARDSALKGAVIFYGAPPEADAIASIEAPLLGFYGALDPRITEAVPAFAQQLEEAGKSFTYHVYEDAPHAFFNDTRPSYRIDAARDSYAHTLAFLQRVLAPEAAPKRSGGSGPAAGLA</sequence>
<keyword evidence="2" id="KW-0378">Hydrolase</keyword>
<dbReference type="InterPro" id="IPR029058">
    <property type="entry name" value="AB_hydrolase_fold"/>
</dbReference>
<organism evidence="2 3">
    <name type="scientific">Paenibacillus sabuli</name>
    <dbReference type="NCBI Taxonomy" id="2772509"/>
    <lineage>
        <taxon>Bacteria</taxon>
        <taxon>Bacillati</taxon>
        <taxon>Bacillota</taxon>
        <taxon>Bacilli</taxon>
        <taxon>Bacillales</taxon>
        <taxon>Paenibacillaceae</taxon>
        <taxon>Paenibacillus</taxon>
    </lineage>
</organism>
<dbReference type="InterPro" id="IPR002925">
    <property type="entry name" value="Dienelactn_hydro"/>
</dbReference>
<gene>
    <name evidence="2" type="ORF">IDH44_11050</name>
</gene>
<accession>A0A927BS20</accession>
<feature type="domain" description="Dienelactone hydrolase" evidence="1">
    <location>
        <begin position="16"/>
        <end position="268"/>
    </location>
</feature>
<dbReference type="Gene3D" id="3.40.50.1820">
    <property type="entry name" value="alpha/beta hydrolase"/>
    <property type="match status" value="1"/>
</dbReference>
<dbReference type="Pfam" id="PF01738">
    <property type="entry name" value="DLH"/>
    <property type="match status" value="1"/>
</dbReference>
<comment type="caution">
    <text evidence="2">The sequence shown here is derived from an EMBL/GenBank/DDBJ whole genome shotgun (WGS) entry which is preliminary data.</text>
</comment>
<dbReference type="PANTHER" id="PTHR46623">
    <property type="entry name" value="CARBOXYMETHYLENEBUTENOLIDASE-RELATED"/>
    <property type="match status" value="1"/>
</dbReference>
<dbReference type="Proteomes" id="UP000621560">
    <property type="component" value="Unassembled WGS sequence"/>
</dbReference>
<evidence type="ECO:0000313" key="3">
    <source>
        <dbReference type="Proteomes" id="UP000621560"/>
    </source>
</evidence>
<dbReference type="InterPro" id="IPR051049">
    <property type="entry name" value="Dienelactone_hydrolase-like"/>
</dbReference>
<dbReference type="EMBL" id="JACXIZ010000017">
    <property type="protein sequence ID" value="MBD2845728.1"/>
    <property type="molecule type" value="Genomic_DNA"/>
</dbReference>
<dbReference type="GO" id="GO:0016787">
    <property type="term" value="F:hydrolase activity"/>
    <property type="evidence" value="ECO:0007669"/>
    <property type="project" value="UniProtKB-KW"/>
</dbReference>
<protein>
    <submittedName>
        <fullName evidence="2">Dienelactone hydrolase family protein</fullName>
    </submittedName>
</protein>
<proteinExistence type="predicted"/>
<dbReference type="PANTHER" id="PTHR46623:SF6">
    <property type="entry name" value="ALPHA_BETA-HYDROLASES SUPERFAMILY PROTEIN"/>
    <property type="match status" value="1"/>
</dbReference>
<evidence type="ECO:0000259" key="1">
    <source>
        <dbReference type="Pfam" id="PF01738"/>
    </source>
</evidence>
<dbReference type="RefSeq" id="WP_190917580.1">
    <property type="nucleotide sequence ID" value="NZ_JACXIZ010000017.1"/>
</dbReference>
<keyword evidence="3" id="KW-1185">Reference proteome</keyword>
<dbReference type="AlphaFoldDB" id="A0A927BS20"/>
<reference evidence="2" key="1">
    <citation type="submission" date="2020-09" db="EMBL/GenBank/DDBJ databases">
        <title>A novel bacterium of genus Paenibacillus, isolated from South China Sea.</title>
        <authorList>
            <person name="Huang H."/>
            <person name="Mo K."/>
            <person name="Hu Y."/>
        </authorList>
    </citation>
    <scope>NUCLEOTIDE SEQUENCE</scope>
    <source>
        <strain evidence="2">IB182496</strain>
    </source>
</reference>
<dbReference type="SUPFAM" id="SSF53474">
    <property type="entry name" value="alpha/beta-Hydrolases"/>
    <property type="match status" value="1"/>
</dbReference>
<evidence type="ECO:0000313" key="2">
    <source>
        <dbReference type="EMBL" id="MBD2845728.1"/>
    </source>
</evidence>
<name>A0A927BS20_9BACL</name>